<accession>A0A0A9FHJ7</accession>
<organism evidence="1">
    <name type="scientific">Arundo donax</name>
    <name type="common">Giant reed</name>
    <name type="synonym">Donax arundinaceus</name>
    <dbReference type="NCBI Taxonomy" id="35708"/>
    <lineage>
        <taxon>Eukaryota</taxon>
        <taxon>Viridiplantae</taxon>
        <taxon>Streptophyta</taxon>
        <taxon>Embryophyta</taxon>
        <taxon>Tracheophyta</taxon>
        <taxon>Spermatophyta</taxon>
        <taxon>Magnoliopsida</taxon>
        <taxon>Liliopsida</taxon>
        <taxon>Poales</taxon>
        <taxon>Poaceae</taxon>
        <taxon>PACMAD clade</taxon>
        <taxon>Arundinoideae</taxon>
        <taxon>Arundineae</taxon>
        <taxon>Arundo</taxon>
    </lineage>
</organism>
<dbReference type="EMBL" id="GBRH01190158">
    <property type="protein sequence ID" value="JAE07738.1"/>
    <property type="molecule type" value="Transcribed_RNA"/>
</dbReference>
<sequence>MLHGSSPKNWLSSRYSICKFGMNPKKSGNLPRIPL</sequence>
<evidence type="ECO:0000313" key="1">
    <source>
        <dbReference type="EMBL" id="JAE07738.1"/>
    </source>
</evidence>
<keyword evidence="1" id="KW-0675">Receptor</keyword>
<dbReference type="AlphaFoldDB" id="A0A0A9FHJ7"/>
<reference evidence="1" key="2">
    <citation type="journal article" date="2015" name="Data Brief">
        <title>Shoot transcriptome of the giant reed, Arundo donax.</title>
        <authorList>
            <person name="Barrero R.A."/>
            <person name="Guerrero F.D."/>
            <person name="Moolhuijzen P."/>
            <person name="Goolsby J.A."/>
            <person name="Tidwell J."/>
            <person name="Bellgard S.E."/>
            <person name="Bellgard M.I."/>
        </authorList>
    </citation>
    <scope>NUCLEOTIDE SEQUENCE</scope>
    <source>
        <tissue evidence="1">Shoot tissue taken approximately 20 cm above the soil surface</tissue>
    </source>
</reference>
<protein>
    <submittedName>
        <fullName evidence="1">AtRLP43 (Receptor Like Protein 43)</fullName>
    </submittedName>
</protein>
<reference evidence="1" key="1">
    <citation type="submission" date="2014-09" db="EMBL/GenBank/DDBJ databases">
        <authorList>
            <person name="Magalhaes I.L.F."/>
            <person name="Oliveira U."/>
            <person name="Santos F.R."/>
            <person name="Vidigal T.H.D.A."/>
            <person name="Brescovit A.D."/>
            <person name="Santos A.J."/>
        </authorList>
    </citation>
    <scope>NUCLEOTIDE SEQUENCE</scope>
    <source>
        <tissue evidence="1">Shoot tissue taken approximately 20 cm above the soil surface</tissue>
    </source>
</reference>
<proteinExistence type="predicted"/>
<name>A0A0A9FHJ7_ARUDO</name>